<evidence type="ECO:0000313" key="2">
    <source>
        <dbReference type="Proteomes" id="UP000789920"/>
    </source>
</evidence>
<organism evidence="1 2">
    <name type="scientific">Racocetra persica</name>
    <dbReference type="NCBI Taxonomy" id="160502"/>
    <lineage>
        <taxon>Eukaryota</taxon>
        <taxon>Fungi</taxon>
        <taxon>Fungi incertae sedis</taxon>
        <taxon>Mucoromycota</taxon>
        <taxon>Glomeromycotina</taxon>
        <taxon>Glomeromycetes</taxon>
        <taxon>Diversisporales</taxon>
        <taxon>Gigasporaceae</taxon>
        <taxon>Racocetra</taxon>
    </lineage>
</organism>
<reference evidence="1" key="1">
    <citation type="submission" date="2021-06" db="EMBL/GenBank/DDBJ databases">
        <authorList>
            <person name="Kallberg Y."/>
            <person name="Tangrot J."/>
            <person name="Rosling A."/>
        </authorList>
    </citation>
    <scope>NUCLEOTIDE SEQUENCE</scope>
    <source>
        <strain evidence="1">MA461A</strain>
    </source>
</reference>
<dbReference type="EMBL" id="CAJVQC010150831">
    <property type="protein sequence ID" value="CAG8846357.1"/>
    <property type="molecule type" value="Genomic_DNA"/>
</dbReference>
<protein>
    <submittedName>
        <fullName evidence="1">29331_t:CDS:1</fullName>
    </submittedName>
</protein>
<keyword evidence="2" id="KW-1185">Reference proteome</keyword>
<name>A0ACA9SS78_9GLOM</name>
<evidence type="ECO:0000313" key="1">
    <source>
        <dbReference type="EMBL" id="CAG8846357.1"/>
    </source>
</evidence>
<accession>A0ACA9SS78</accession>
<feature type="non-terminal residue" evidence="1">
    <location>
        <position position="145"/>
    </location>
</feature>
<proteinExistence type="predicted"/>
<gene>
    <name evidence="1" type="ORF">RPERSI_LOCUS34102</name>
</gene>
<sequence>CSNIISEDIFEENISEDSFRKDDGHILSEGMIIIMTTNHIEHLDPACICPGRMDIYLELGYCTYFQIKKMYKKVTKSSDVKFPTEILQQIPERLLPPCAVMITMMYYRNEINLIPEKILKLVNKYQQLKSVDFINKIESKFTKWE</sequence>
<feature type="non-terminal residue" evidence="1">
    <location>
        <position position="1"/>
    </location>
</feature>
<dbReference type="Proteomes" id="UP000789920">
    <property type="component" value="Unassembled WGS sequence"/>
</dbReference>
<comment type="caution">
    <text evidence="1">The sequence shown here is derived from an EMBL/GenBank/DDBJ whole genome shotgun (WGS) entry which is preliminary data.</text>
</comment>